<dbReference type="GO" id="GO:0030388">
    <property type="term" value="P:fructose 1,6-bisphosphate metabolic process"/>
    <property type="evidence" value="ECO:0007669"/>
    <property type="project" value="TreeGrafter"/>
</dbReference>
<dbReference type="GO" id="GO:0042132">
    <property type="term" value="F:fructose 1,6-bisphosphate 1-phosphatase activity"/>
    <property type="evidence" value="ECO:0007669"/>
    <property type="project" value="TreeGrafter"/>
</dbReference>
<dbReference type="GO" id="GO:0005737">
    <property type="term" value="C:cytoplasm"/>
    <property type="evidence" value="ECO:0007669"/>
    <property type="project" value="TreeGrafter"/>
</dbReference>
<dbReference type="GO" id="GO:0046872">
    <property type="term" value="F:metal ion binding"/>
    <property type="evidence" value="ECO:0007669"/>
    <property type="project" value="UniProtKB-KW"/>
</dbReference>
<dbReference type="OrthoDB" id="3886144at2759"/>
<dbReference type="PRINTS" id="PR01958">
    <property type="entry name" value="S17BPHPHTASE"/>
</dbReference>
<dbReference type="PANTHER" id="PTHR11556">
    <property type="entry name" value="FRUCTOSE-1,6-BISPHOSPHATASE-RELATED"/>
    <property type="match status" value="1"/>
</dbReference>
<evidence type="ECO:0000313" key="10">
    <source>
        <dbReference type="EMBL" id="KKA25996.1"/>
    </source>
</evidence>
<dbReference type="SUPFAM" id="SSF56655">
    <property type="entry name" value="Carbohydrate phosphatase"/>
    <property type="match status" value="1"/>
</dbReference>
<dbReference type="PIRSF" id="PIRSF000904">
    <property type="entry name" value="FBPtase_SBPase"/>
    <property type="match status" value="1"/>
</dbReference>
<dbReference type="GO" id="GO:0006000">
    <property type="term" value="P:fructose metabolic process"/>
    <property type="evidence" value="ECO:0007669"/>
    <property type="project" value="TreeGrafter"/>
</dbReference>
<evidence type="ECO:0000313" key="11">
    <source>
        <dbReference type="Proteomes" id="UP000033483"/>
    </source>
</evidence>
<keyword evidence="7" id="KW-0119">Carbohydrate metabolism</keyword>
<organism evidence="10 11">
    <name type="scientific">Thielaviopsis punctulata</name>
    <dbReference type="NCBI Taxonomy" id="72032"/>
    <lineage>
        <taxon>Eukaryota</taxon>
        <taxon>Fungi</taxon>
        <taxon>Dikarya</taxon>
        <taxon>Ascomycota</taxon>
        <taxon>Pezizomycotina</taxon>
        <taxon>Sordariomycetes</taxon>
        <taxon>Hypocreomycetidae</taxon>
        <taxon>Microascales</taxon>
        <taxon>Ceratocystidaceae</taxon>
        <taxon>Thielaviopsis</taxon>
    </lineage>
</organism>
<feature type="domain" description="Fructose-1-6-bisphosphatase class I N-terminal" evidence="8">
    <location>
        <begin position="21"/>
        <end position="167"/>
    </location>
</feature>
<dbReference type="GO" id="GO:0006002">
    <property type="term" value="P:fructose 6-phosphate metabolic process"/>
    <property type="evidence" value="ECO:0007669"/>
    <property type="project" value="TreeGrafter"/>
</dbReference>
<dbReference type="InterPro" id="IPR000146">
    <property type="entry name" value="FBPase_class-1"/>
</dbReference>
<evidence type="ECO:0000256" key="7">
    <source>
        <dbReference type="ARBA" id="ARBA00023277"/>
    </source>
</evidence>
<dbReference type="Proteomes" id="UP000033483">
    <property type="component" value="Unassembled WGS sequence"/>
</dbReference>
<accession>A0A0F4Z7C2</accession>
<dbReference type="Pfam" id="PF18913">
    <property type="entry name" value="FBPase_C"/>
    <property type="match status" value="1"/>
</dbReference>
<dbReference type="Pfam" id="PF00316">
    <property type="entry name" value="FBPase"/>
    <property type="match status" value="1"/>
</dbReference>
<reference evidence="10 11" key="1">
    <citation type="submission" date="2015-03" db="EMBL/GenBank/DDBJ databases">
        <authorList>
            <person name="Radwan O."/>
            <person name="Al-Naeli F.A."/>
            <person name="Rendon G.A."/>
            <person name="Fields C."/>
        </authorList>
    </citation>
    <scope>NUCLEOTIDE SEQUENCE [LARGE SCALE GENOMIC DNA]</scope>
    <source>
        <strain evidence="10">CR-DP1</strain>
    </source>
</reference>
<keyword evidence="6" id="KW-0460">Magnesium</keyword>
<dbReference type="InterPro" id="IPR023079">
    <property type="entry name" value="SBPase"/>
</dbReference>
<keyword evidence="5" id="KW-0378">Hydrolase</keyword>
<evidence type="ECO:0000256" key="5">
    <source>
        <dbReference type="ARBA" id="ARBA00022801"/>
    </source>
</evidence>
<dbReference type="EMBL" id="LAEV01002314">
    <property type="protein sequence ID" value="KKA25996.1"/>
    <property type="molecule type" value="Genomic_DNA"/>
</dbReference>
<dbReference type="GO" id="GO:0006094">
    <property type="term" value="P:gluconeogenesis"/>
    <property type="evidence" value="ECO:0007669"/>
    <property type="project" value="TreeGrafter"/>
</dbReference>
<evidence type="ECO:0000256" key="6">
    <source>
        <dbReference type="ARBA" id="ARBA00022842"/>
    </source>
</evidence>
<evidence type="ECO:0008006" key="12">
    <source>
        <dbReference type="Google" id="ProtNLM"/>
    </source>
</evidence>
<evidence type="ECO:0000256" key="2">
    <source>
        <dbReference type="ARBA" id="ARBA00005215"/>
    </source>
</evidence>
<feature type="domain" description="Fructose-1-6-bisphosphatase class 1 C-terminal" evidence="9">
    <location>
        <begin position="198"/>
        <end position="315"/>
    </location>
</feature>
<dbReference type="PANTHER" id="PTHR11556:SF35">
    <property type="entry name" value="SEDOHEPTULOSE-1,7-BISPHOSPHATASE, CHLOROPLASTIC"/>
    <property type="match status" value="1"/>
</dbReference>
<dbReference type="InterPro" id="IPR033391">
    <property type="entry name" value="FBPase_N"/>
</dbReference>
<dbReference type="AlphaFoldDB" id="A0A0F4Z7C2"/>
<keyword evidence="4" id="KW-0479">Metal-binding</keyword>
<dbReference type="Gene3D" id="3.40.190.80">
    <property type="match status" value="1"/>
</dbReference>
<gene>
    <name evidence="10" type="ORF">TD95_002706</name>
</gene>
<evidence type="ECO:0000259" key="8">
    <source>
        <dbReference type="Pfam" id="PF00316"/>
    </source>
</evidence>
<keyword evidence="11" id="KW-1185">Reference proteome</keyword>
<evidence type="ECO:0000256" key="1">
    <source>
        <dbReference type="ARBA" id="ARBA00001946"/>
    </source>
</evidence>
<evidence type="ECO:0000259" key="9">
    <source>
        <dbReference type="Pfam" id="PF18913"/>
    </source>
</evidence>
<evidence type="ECO:0000256" key="4">
    <source>
        <dbReference type="ARBA" id="ARBA00022723"/>
    </source>
</evidence>
<evidence type="ECO:0000256" key="3">
    <source>
        <dbReference type="ARBA" id="ARBA00010941"/>
    </source>
</evidence>
<dbReference type="InterPro" id="IPR044015">
    <property type="entry name" value="FBPase_C_dom"/>
</dbReference>
<comment type="caution">
    <text evidence="10">The sequence shown here is derived from an EMBL/GenBank/DDBJ whole genome shotgun (WGS) entry which is preliminary data.</text>
</comment>
<dbReference type="GO" id="GO:0005986">
    <property type="term" value="P:sucrose biosynthetic process"/>
    <property type="evidence" value="ECO:0007669"/>
    <property type="project" value="TreeGrafter"/>
</dbReference>
<dbReference type="PROSITE" id="PS00124">
    <property type="entry name" value="FBPASE"/>
    <property type="match status" value="1"/>
</dbReference>
<name>A0A0F4Z7C2_9PEZI</name>
<dbReference type="Gene3D" id="3.30.540.10">
    <property type="entry name" value="Fructose-1,6-Bisphosphatase, subunit A, domain 1"/>
    <property type="match status" value="1"/>
</dbReference>
<comment type="similarity">
    <text evidence="3">Belongs to the FBPase class 1 family.</text>
</comment>
<sequence length="323" mass="33573">MTLNLAALAGLTPPPDRSELFTSLLPSILSSISSVARVLSSAHTVSLAGGTNNFGDDQLNVDVAAEAAIRKHLASVSCLATVSSEEDPVERPGAGFQAGSKEEYTVAFDPLDGSSIIAPNWTVGAIFGIWDGPTAVGVAATQQVAAVLGVFGPRTTAVVAVRVPGMAAVCFEVGLDMGDDSQVQVLRADVKLASGPVKTRYFAPANLRCARESAAYAQLIQHYITEGYTLRYAGGLVPDVVHILVKGHGVYVNPVTPGTKAKLRALYELFPMALIMECVGGKAVDPATGERILAGRAEGCGDKGAFLFGTAEEVDFAVGKLLQ</sequence>
<protein>
    <recommendedName>
        <fullName evidence="12">Fructose-bisphosphatase</fullName>
    </recommendedName>
</protein>
<dbReference type="InterPro" id="IPR020548">
    <property type="entry name" value="Fructose_bisphosphatase_AS"/>
</dbReference>
<comment type="cofactor">
    <cofactor evidence="1">
        <name>Mg(2+)</name>
        <dbReference type="ChEBI" id="CHEBI:18420"/>
    </cofactor>
</comment>
<proteinExistence type="inferred from homology"/>
<comment type="pathway">
    <text evidence="2">Carbohydrate biosynthesis; Calvin cycle.</text>
</comment>